<keyword evidence="2" id="KW-0472">Membrane</keyword>
<keyword evidence="2" id="KW-0812">Transmembrane</keyword>
<comment type="caution">
    <text evidence="3">The sequence shown here is derived from an EMBL/GenBank/DDBJ whole genome shotgun (WGS) entry which is preliminary data.</text>
</comment>
<organism evidence="3 4">
    <name type="scientific">Ruthenibacterium intestinale</name>
    <dbReference type="NCBI Taxonomy" id="3133163"/>
    <lineage>
        <taxon>Bacteria</taxon>
        <taxon>Bacillati</taxon>
        <taxon>Bacillota</taxon>
        <taxon>Clostridia</taxon>
        <taxon>Eubacteriales</taxon>
        <taxon>Oscillospiraceae</taxon>
        <taxon>Ruthenibacterium</taxon>
    </lineage>
</organism>
<feature type="transmembrane region" description="Helical" evidence="2">
    <location>
        <begin position="48"/>
        <end position="69"/>
    </location>
</feature>
<dbReference type="Proteomes" id="UP001477672">
    <property type="component" value="Unassembled WGS sequence"/>
</dbReference>
<feature type="region of interest" description="Disordered" evidence="1">
    <location>
        <begin position="86"/>
        <end position="107"/>
    </location>
</feature>
<feature type="compositionally biased region" description="Acidic residues" evidence="1">
    <location>
        <begin position="93"/>
        <end position="107"/>
    </location>
</feature>
<evidence type="ECO:0000313" key="4">
    <source>
        <dbReference type="Proteomes" id="UP001477672"/>
    </source>
</evidence>
<keyword evidence="2" id="KW-1133">Transmembrane helix</keyword>
<evidence type="ECO:0000256" key="2">
    <source>
        <dbReference type="SAM" id="Phobius"/>
    </source>
</evidence>
<accession>A0ABV1GCW4</accession>
<sequence length="107" mass="11798">MSSWGKIAHTVYGAGKIAAAAKHMTHKAGRALRPQKEEDVFTMKKSTLIAIVAFLSAVAGALAAAFVYLRRREAELDEYEQLLFSEDFSHEEPQDDAVEDAAETEEI</sequence>
<proteinExistence type="predicted"/>
<keyword evidence="4" id="KW-1185">Reference proteome</keyword>
<evidence type="ECO:0008006" key="5">
    <source>
        <dbReference type="Google" id="ProtNLM"/>
    </source>
</evidence>
<gene>
    <name evidence="3" type="ORF">WMO24_03955</name>
</gene>
<evidence type="ECO:0000313" key="3">
    <source>
        <dbReference type="EMBL" id="MEQ2519586.1"/>
    </source>
</evidence>
<dbReference type="RefSeq" id="WP_349215019.1">
    <property type="nucleotide sequence ID" value="NZ_JBBMFA010000059.1"/>
</dbReference>
<evidence type="ECO:0000256" key="1">
    <source>
        <dbReference type="SAM" id="MobiDB-lite"/>
    </source>
</evidence>
<reference evidence="3 4" key="1">
    <citation type="submission" date="2024-03" db="EMBL/GenBank/DDBJ databases">
        <title>Human intestinal bacterial collection.</title>
        <authorList>
            <person name="Pauvert C."/>
            <person name="Hitch T.C.A."/>
            <person name="Clavel T."/>
        </authorList>
    </citation>
    <scope>NUCLEOTIDE SEQUENCE [LARGE SCALE GENOMIC DNA]</scope>
    <source>
        <strain evidence="3 4">CLA-JM-H11</strain>
    </source>
</reference>
<protein>
    <recommendedName>
        <fullName evidence="5">DUF4366 domain-containing protein</fullName>
    </recommendedName>
</protein>
<name>A0ABV1GCW4_9FIRM</name>
<dbReference type="EMBL" id="JBBMFA010000059">
    <property type="protein sequence ID" value="MEQ2519586.1"/>
    <property type="molecule type" value="Genomic_DNA"/>
</dbReference>